<dbReference type="PANTHER" id="PTHR32027:SF9">
    <property type="entry name" value="BLL3847 PROTEIN"/>
    <property type="match status" value="1"/>
</dbReference>
<evidence type="ECO:0000259" key="1">
    <source>
        <dbReference type="Pfam" id="PF07969"/>
    </source>
</evidence>
<dbReference type="CDD" id="cd01293">
    <property type="entry name" value="Bact_CD"/>
    <property type="match status" value="1"/>
</dbReference>
<gene>
    <name evidence="2" type="ORF">BWX42_07545</name>
</gene>
<proteinExistence type="predicted"/>
<dbReference type="Pfam" id="PF07969">
    <property type="entry name" value="Amidohydro_3"/>
    <property type="match status" value="1"/>
</dbReference>
<name>A0A1S8KPE6_9LACT</name>
<evidence type="ECO:0000313" key="2">
    <source>
        <dbReference type="EMBL" id="OOL81562.1"/>
    </source>
</evidence>
<dbReference type="AlphaFoldDB" id="A0A1S8KPE6"/>
<organism evidence="2 3">
    <name type="scientific">Dolosigranulum pigrum</name>
    <dbReference type="NCBI Taxonomy" id="29394"/>
    <lineage>
        <taxon>Bacteria</taxon>
        <taxon>Bacillati</taxon>
        <taxon>Bacillota</taxon>
        <taxon>Bacilli</taxon>
        <taxon>Lactobacillales</taxon>
        <taxon>Carnobacteriaceae</taxon>
        <taxon>Dolosigranulum</taxon>
    </lineage>
</organism>
<dbReference type="Gene3D" id="2.30.40.10">
    <property type="entry name" value="Urease, subunit C, domain 1"/>
    <property type="match status" value="1"/>
</dbReference>
<protein>
    <submittedName>
        <fullName evidence="2">Deaminase</fullName>
    </submittedName>
</protein>
<dbReference type="SUPFAM" id="SSF51556">
    <property type="entry name" value="Metallo-dependent hydrolases"/>
    <property type="match status" value="1"/>
</dbReference>
<sequence length="408" mass="46082">MSQWITNVTLETSEQLRTDGSVKTVTDTFHIEVTNEGIISQITSEFPIDHVTILYDAAGQLALPPFKEMHNHLDKTYLTLGWRACQPVDSLSERLAKEAEELRELEPTTEQRAAAMIERHLDYGVNHIRTHVNIDPYIKLDNLKGVIKALDRYSHVLTADIIAFPQHGLLRDGMPELLEEALDSGATMLGGLDPAGIDRQIEPSLRKTMEIAQRYQVDVDFHFHDRDYLGYYTMDKWIDLIEQYNFAQKTFFSHAFGLAGVGQADLARIVKRMKRHNIAVMSTAPHSVNNVIMPPIDYLMQEGIAVHLGCDGYFDSWSPYVSGDILEKLNRYNEFSGKIDEKSLRKSLGLVTNGVTPLNQVGQQQWPSVGDPASFVFVTSSCSAEAVARLPQKRQLMHRGKLWQKSAK</sequence>
<dbReference type="EMBL" id="MUYF01000003">
    <property type="protein sequence ID" value="OOL81562.1"/>
    <property type="molecule type" value="Genomic_DNA"/>
</dbReference>
<dbReference type="NCBIfam" id="NF005312">
    <property type="entry name" value="PRK06846.1"/>
    <property type="match status" value="1"/>
</dbReference>
<dbReference type="PANTHER" id="PTHR32027">
    <property type="entry name" value="CYTOSINE DEAMINASE"/>
    <property type="match status" value="1"/>
</dbReference>
<dbReference type="GO" id="GO:0016814">
    <property type="term" value="F:hydrolase activity, acting on carbon-nitrogen (but not peptide) bonds, in cyclic amidines"/>
    <property type="evidence" value="ECO:0007669"/>
    <property type="project" value="TreeGrafter"/>
</dbReference>
<dbReference type="Gene3D" id="3.20.20.140">
    <property type="entry name" value="Metal-dependent hydrolases"/>
    <property type="match status" value="1"/>
</dbReference>
<accession>A0A1S8KPE6</accession>
<dbReference type="InterPro" id="IPR011059">
    <property type="entry name" value="Metal-dep_hydrolase_composite"/>
</dbReference>
<dbReference type="Proteomes" id="UP000190409">
    <property type="component" value="Unassembled WGS sequence"/>
</dbReference>
<comment type="caution">
    <text evidence="2">The sequence shown here is derived from an EMBL/GenBank/DDBJ whole genome shotgun (WGS) entry which is preliminary data.</text>
</comment>
<dbReference type="InterPro" id="IPR013108">
    <property type="entry name" value="Amidohydro_3"/>
</dbReference>
<dbReference type="InterPro" id="IPR052349">
    <property type="entry name" value="Metallo-hydrolase_Enzymes"/>
</dbReference>
<dbReference type="InterPro" id="IPR032466">
    <property type="entry name" value="Metal_Hydrolase"/>
</dbReference>
<evidence type="ECO:0000313" key="3">
    <source>
        <dbReference type="Proteomes" id="UP000190409"/>
    </source>
</evidence>
<reference evidence="2 3" key="1">
    <citation type="submission" date="2017-01" db="EMBL/GenBank/DDBJ databases">
        <title>Complete Genome Sequence of Dolosigranulum pigrum isolated from a Patient with interstitial lung disease.</title>
        <authorList>
            <person name="Mukhopadhyay R."/>
            <person name="Joaquin J."/>
            <person name="Hogue R."/>
            <person name="Fitzgerald S."/>
            <person name="Jospin G."/>
            <person name="Eisen J.A."/>
            <person name="Chaturvedi V."/>
        </authorList>
    </citation>
    <scope>NUCLEOTIDE SEQUENCE [LARGE SCALE GENOMIC DNA]</scope>
    <source>
        <strain evidence="2 3">15S00348</strain>
    </source>
</reference>
<feature type="domain" description="Amidohydrolase 3" evidence="1">
    <location>
        <begin position="164"/>
        <end position="378"/>
    </location>
</feature>